<accession>A0A8C0FTM8</accession>
<dbReference type="SUPFAM" id="SSF46966">
    <property type="entry name" value="Spectrin repeat"/>
    <property type="match status" value="3"/>
</dbReference>
<keyword evidence="6" id="KW-1003">Cell membrane</keyword>
<dbReference type="Ensembl" id="ENSBOBT00000020567.1">
    <property type="protein sequence ID" value="ENSBOBP00000020111.1"/>
    <property type="gene ID" value="ENSBOBG00000012243.1"/>
</dbReference>
<name>A0A8C0FTM8_BUBBB</name>
<reference evidence="22" key="1">
    <citation type="submission" date="2025-08" db="UniProtKB">
        <authorList>
            <consortium name="Ensembl"/>
        </authorList>
    </citation>
    <scope>IDENTIFICATION</scope>
</reference>
<feature type="coiled-coil region" evidence="18">
    <location>
        <begin position="119"/>
        <end position="146"/>
    </location>
</feature>
<dbReference type="Proteomes" id="UP000694567">
    <property type="component" value="Unplaced"/>
</dbReference>
<evidence type="ECO:0000256" key="2">
    <source>
        <dbReference type="ARBA" id="ARBA00004245"/>
    </source>
</evidence>
<keyword evidence="8" id="KW-0597">Phosphoprotein</keyword>
<dbReference type="FunFam" id="1.20.58.60:FF:000109">
    <property type="entry name" value="Periplakin"/>
    <property type="match status" value="1"/>
</dbReference>
<evidence type="ECO:0000256" key="9">
    <source>
        <dbReference type="ARBA" id="ARBA00022737"/>
    </source>
</evidence>
<evidence type="ECO:0000313" key="22">
    <source>
        <dbReference type="Ensembl" id="ENSBOBP00000020111.1"/>
    </source>
</evidence>
<protein>
    <recommendedName>
        <fullName evidence="17">Periplakin</fullName>
    </recommendedName>
</protein>
<dbReference type="SMART" id="SM00250">
    <property type="entry name" value="PLEC"/>
    <property type="match status" value="2"/>
</dbReference>
<dbReference type="Gene3D" id="2.30.30.40">
    <property type="entry name" value="SH3 Domains"/>
    <property type="match status" value="1"/>
</dbReference>
<evidence type="ECO:0000256" key="1">
    <source>
        <dbReference type="ARBA" id="ARBA00004236"/>
    </source>
</evidence>
<feature type="coiled-coil region" evidence="18">
    <location>
        <begin position="860"/>
        <end position="894"/>
    </location>
</feature>
<dbReference type="PANTHER" id="PTHR23169">
    <property type="entry name" value="ENVOPLAKIN"/>
    <property type="match status" value="1"/>
</dbReference>
<sequence length="1839" mass="213850">MEGHSRGCAPALGACGAAGRGCPGHGNSLHAAPSNGPPRLRAWGPGPLCCSGSSSSRQDPPLSLSPANRSFCSCSKSKGGSGLPTASLPFPPCGRHYVPTRHPPPVPLFLPLFLPSISSKELTELIERLQKNADQVEKNIVETDSRMQNIKACQLAQYKDLTAQKLTESDKLLYVLDGDAAIARHMKHPQGDMITEDIRQLKERVANLRVKHEQIYSFPLQHIEPQVNWSTVIEEKQDVLSSKGFGTDLPLVNSQVEEHNIFHNEVMAIGPHITKEGNKEYTSDFQAKYQKLLAGSQQRQQDLNSLQDYMQRCTNKLYWLDQQAKDRTHYDWSDHNLDYPSRRRQYENFIHRKLEEKEEAINKLHADGDQLLAQNHPGKNAIEAHIEAVHADWKEYLNLLICEESHLKFMEDFHKFQKDTKDAQELLKKVDTDLDQKFSPEFKDRYQLESLLRELDDQEKALDKYEAVVKSLQERSQQILPLRYRRETPLQPVPVEALCEYEGEQGQISRGAHYTLQKNTGDLWEVEDSSGDKISAPGVCFMIPPPDAEAIALADQYEKTANCKNILQQRYEGLKADSIGDAASVRGRQLLAGLEKVNSDLDKQEKAITANLRPPLEQSRAVQDSTERSKDLKNITNEVRRIEPEKTRKIQECEVFIESVPNTGSATLVKNKVENTNKKYDRVVQLLSAAQEKVEVATHLERSLQQGRDLLSTYENKLVIDDTVPEDMRVVDRKKEELLAMGTELQSKRFLLNEAEQNLLRTKTCSNTLASKFQEHCPDIERQEAELYKLNQRFNNLSKQIDHRTQTLQKAKSAYSNYRTNYDKVNQFLCNIPNYEPQETDNIQQVEMKLKNQAALLSDIASKEQAVQKVSATAQQYQQAVKDYELEAEKLRSILDLENGRNGYMSKKPRLQSPAAKVKEEALKISTKKYDYFGFFDYTFSFQQQQPEVQVTQDFVQTKKSIRPVEEVWKLKKELEDETQRRQQLEAEIKAIQNNIVHLQNQKPQETIVKKELLKKVPDPQLEESFHKLQQNLAEEQRKNQVLQDELEALKIRLRVLEHEKREGGQEYIVKEVLRIEQDKAQADEILKLKEELEELRRQEGTRENEVILLRQQIAVLSSEKNKEQEKVTEKEVLKLQNDPQLEMEFRMLQENKQRESALRQKHEEELSFLQEKLKRLEKERAIAEGKITVKEVLKVEKDLAIEREVNELRRQYEDEKSKGRSNEREKAELLRKIQLLEEENAKVVVQEKVREIVRPDPKAENEVANLRLELVEQERRYRGGDEQLKSCQNELTALRNRGPLVEVKEVIKEVIKYKNDPETEKELQRLREEIIERTGAIERADLEIYQLKQEIQALKDTKPQVHTKEVVQEILQFREDPKTREEVESLRVQLADEQMKHIDLERERLLQEEKVRQREEELSQVKEKVVQQEVVKYEQDPALKAEVNSFSQSIESELKQIDCLREELRKLQRRRSELERQLEELEKERQARREAELEVQRLKIRLNELEEQERETTERVTVKQKVILQQDPQQEKEHSLLKLELEEEKHRRQVLQTELEALRKKLLSLEKMEVKEKVVFSESVQVDKGDTEYEIQKLKNNLEEESRCKRELDADINRLETRLSEVEFNNSKSSKELDLLREENHKLHLEKQNLLMETRRLQSEIELTATEARDLRNMTHVDSGINLDSRFQALERELDDLKQLSREKDAEIEQLQNRLKTVAIKREQRENHLRRSIVVIDPDTGKEMSPEEAHVFGLIEWSLFVKLKSQECDWEEISIKGPNGESSVILDRKSGREFSIEDALKSGRLTMAQYNSYLNKEMSIQELAVLVSGSNYTALPPL</sequence>
<evidence type="ECO:0000259" key="21">
    <source>
        <dbReference type="Pfam" id="PF26346"/>
    </source>
</evidence>
<dbReference type="FunFam" id="1.20.58.60:FF:000143">
    <property type="entry name" value="Periplakin"/>
    <property type="match status" value="1"/>
</dbReference>
<dbReference type="GO" id="GO:0042060">
    <property type="term" value="P:wound healing"/>
    <property type="evidence" value="ECO:0007669"/>
    <property type="project" value="TreeGrafter"/>
</dbReference>
<dbReference type="SMART" id="SM00150">
    <property type="entry name" value="SPEC"/>
    <property type="match status" value="5"/>
</dbReference>
<dbReference type="GO" id="GO:0045296">
    <property type="term" value="F:cadherin binding"/>
    <property type="evidence" value="ECO:0007669"/>
    <property type="project" value="TreeGrafter"/>
</dbReference>
<reference evidence="22" key="2">
    <citation type="submission" date="2025-09" db="UniProtKB">
        <authorList>
            <consortium name="Ensembl"/>
        </authorList>
    </citation>
    <scope>IDENTIFICATION</scope>
</reference>
<keyword evidence="10" id="KW-0965">Cell junction</keyword>
<evidence type="ECO:0000256" key="16">
    <source>
        <dbReference type="ARBA" id="ARBA00065742"/>
    </source>
</evidence>
<evidence type="ECO:0000256" key="18">
    <source>
        <dbReference type="SAM" id="Coils"/>
    </source>
</evidence>
<dbReference type="GO" id="GO:0005198">
    <property type="term" value="F:structural molecule activity"/>
    <property type="evidence" value="ECO:0007669"/>
    <property type="project" value="TreeGrafter"/>
</dbReference>
<evidence type="ECO:0000256" key="3">
    <source>
        <dbReference type="ARBA" id="ARBA00004568"/>
    </source>
</evidence>
<evidence type="ECO:0000256" key="13">
    <source>
        <dbReference type="ARBA" id="ARBA00023212"/>
    </source>
</evidence>
<dbReference type="FunFam" id="3.30.160.780:FF:000001">
    <property type="entry name" value="Plectin a"/>
    <property type="match status" value="1"/>
</dbReference>
<dbReference type="FunFam" id="1.20.58.60:FF:000030">
    <property type="entry name" value="Short stop, isoform K"/>
    <property type="match status" value="1"/>
</dbReference>
<dbReference type="InterPro" id="IPR055419">
    <property type="entry name" value="Spectrin_PEPL/EVPL"/>
</dbReference>
<comment type="similarity">
    <text evidence="4">Belongs to the plakin or cytolinker family.</text>
</comment>
<dbReference type="GO" id="GO:0045104">
    <property type="term" value="P:intermediate filament cytoskeleton organization"/>
    <property type="evidence" value="ECO:0007669"/>
    <property type="project" value="InterPro"/>
</dbReference>
<evidence type="ECO:0000256" key="17">
    <source>
        <dbReference type="ARBA" id="ARBA00074144"/>
    </source>
</evidence>
<dbReference type="GO" id="GO:0031424">
    <property type="term" value="P:keratinization"/>
    <property type="evidence" value="ECO:0007669"/>
    <property type="project" value="UniProtKB-KW"/>
</dbReference>
<dbReference type="Gene3D" id="1.20.58.60">
    <property type="match status" value="4"/>
</dbReference>
<feature type="coiled-coil region" evidence="18">
    <location>
        <begin position="1026"/>
        <end position="1106"/>
    </location>
</feature>
<dbReference type="FunFam" id="2.30.30.40:FF:000088">
    <property type="entry name" value="Periplakin"/>
    <property type="match status" value="1"/>
</dbReference>
<dbReference type="InterPro" id="IPR018159">
    <property type="entry name" value="Spectrin/alpha-actinin"/>
</dbReference>
<evidence type="ECO:0000256" key="8">
    <source>
        <dbReference type="ARBA" id="ARBA00022553"/>
    </source>
</evidence>
<feature type="domain" description="Periplakin-like plectin repeat" evidence="21">
    <location>
        <begin position="1472"/>
        <end position="1629"/>
    </location>
</feature>
<comment type="function">
    <text evidence="15">Component of the cornified envelope of keratinocytes. May link the cornified envelope to desmosomes and intermediate filaments. May act as a localization signal in PKB/AKT-mediated signaling.</text>
</comment>
<evidence type="ECO:0000313" key="23">
    <source>
        <dbReference type="Proteomes" id="UP000694567"/>
    </source>
</evidence>
<dbReference type="Pfam" id="PF17902">
    <property type="entry name" value="SH3_10"/>
    <property type="match status" value="1"/>
</dbReference>
<comment type="subcellular location">
    <subcellularLocation>
        <location evidence="3">Cell junction</location>
        <location evidence="3">Desmosome</location>
    </subcellularLocation>
    <subcellularLocation>
        <location evidence="1">Cell membrane</location>
    </subcellularLocation>
    <subcellularLocation>
        <location evidence="2">Cytoplasm</location>
        <location evidence="2">Cytoskeleton</location>
    </subcellularLocation>
</comment>
<feature type="domain" description="Periplakin/Envoplakin N-terminal" evidence="20">
    <location>
        <begin position="129"/>
        <end position="216"/>
    </location>
</feature>
<dbReference type="PANTHER" id="PTHR23169:SF10">
    <property type="entry name" value="PERIPLAKIN"/>
    <property type="match status" value="1"/>
</dbReference>
<keyword evidence="11 18" id="KW-0175">Coiled coil</keyword>
<dbReference type="SUPFAM" id="SSF75399">
    <property type="entry name" value="Plakin repeat"/>
    <property type="match status" value="1"/>
</dbReference>
<dbReference type="Pfam" id="PF23160">
    <property type="entry name" value="Spectrin_1st_PEPL"/>
    <property type="match status" value="1"/>
</dbReference>
<evidence type="ECO:0000259" key="20">
    <source>
        <dbReference type="Pfam" id="PF23160"/>
    </source>
</evidence>
<keyword evidence="14" id="KW-0417">Keratinization</keyword>
<dbReference type="Gene3D" id="3.30.160.780">
    <property type="match status" value="1"/>
</dbReference>
<proteinExistence type="inferred from homology"/>
<feature type="domain" description="Periplakin-like plectin repeat" evidence="21">
    <location>
        <begin position="1082"/>
        <end position="1244"/>
    </location>
</feature>
<evidence type="ECO:0000259" key="19">
    <source>
        <dbReference type="Pfam" id="PF17902"/>
    </source>
</evidence>
<organism evidence="22 23">
    <name type="scientific">Bubo bubo</name>
    <name type="common">Eurasian eagle-owl</name>
    <name type="synonym">Strix bubo</name>
    <dbReference type="NCBI Taxonomy" id="30461"/>
    <lineage>
        <taxon>Eukaryota</taxon>
        <taxon>Metazoa</taxon>
        <taxon>Chordata</taxon>
        <taxon>Craniata</taxon>
        <taxon>Vertebrata</taxon>
        <taxon>Euteleostomi</taxon>
        <taxon>Archelosauria</taxon>
        <taxon>Archosauria</taxon>
        <taxon>Dinosauria</taxon>
        <taxon>Saurischia</taxon>
        <taxon>Theropoda</taxon>
        <taxon>Coelurosauria</taxon>
        <taxon>Aves</taxon>
        <taxon>Neognathae</taxon>
        <taxon>Neoaves</taxon>
        <taxon>Telluraves</taxon>
        <taxon>Strigiformes</taxon>
        <taxon>Strigidae</taxon>
        <taxon>Bubo</taxon>
    </lineage>
</organism>
<keyword evidence="12" id="KW-0472">Membrane</keyword>
<evidence type="ECO:0000256" key="12">
    <source>
        <dbReference type="ARBA" id="ARBA00023136"/>
    </source>
</evidence>
<keyword evidence="9" id="KW-0677">Repeat</keyword>
<evidence type="ECO:0000256" key="11">
    <source>
        <dbReference type="ARBA" id="ARBA00023054"/>
    </source>
</evidence>
<evidence type="ECO:0000256" key="15">
    <source>
        <dbReference type="ARBA" id="ARBA00059924"/>
    </source>
</evidence>
<keyword evidence="7" id="KW-0963">Cytoplasm</keyword>
<feature type="coiled-coil region" evidence="18">
    <location>
        <begin position="1451"/>
        <end position="1654"/>
    </location>
</feature>
<evidence type="ECO:0000256" key="10">
    <source>
        <dbReference type="ARBA" id="ARBA00022949"/>
    </source>
</evidence>
<dbReference type="GO" id="GO:0001533">
    <property type="term" value="C:cornified envelope"/>
    <property type="evidence" value="ECO:0007669"/>
    <property type="project" value="UniProtKB-ARBA"/>
</dbReference>
<evidence type="ECO:0000256" key="4">
    <source>
        <dbReference type="ARBA" id="ARBA00009109"/>
    </source>
</evidence>
<dbReference type="InterPro" id="IPR058847">
    <property type="entry name" value="Plectin_PPL"/>
</dbReference>
<feature type="coiled-coil region" evidence="18">
    <location>
        <begin position="1146"/>
        <end position="1277"/>
    </location>
</feature>
<dbReference type="InterPro" id="IPR043197">
    <property type="entry name" value="Plakin"/>
</dbReference>
<dbReference type="InterPro" id="IPR001101">
    <property type="entry name" value="Plectin_repeat"/>
</dbReference>
<comment type="subunit">
    <text evidence="16">Homodimer or a heterodimer with EVPL. Found in a complex composed of PPL (via C-terminal linker domain), BFSP1 and BFSP2 in the retinal lens. Within the complex interacts (via C-terminal linker domain) with BFSP2. Interacts with VIM. Binds to the PH domain of AKT1. Interacts with FCGR1A. May interact with PPHLN1.</text>
</comment>
<evidence type="ECO:0000256" key="7">
    <source>
        <dbReference type="ARBA" id="ARBA00022490"/>
    </source>
</evidence>
<dbReference type="GO" id="GO:0005882">
    <property type="term" value="C:intermediate filament"/>
    <property type="evidence" value="ECO:0007669"/>
    <property type="project" value="TreeGrafter"/>
</dbReference>
<evidence type="ECO:0000256" key="14">
    <source>
        <dbReference type="ARBA" id="ARBA00023249"/>
    </source>
</evidence>
<evidence type="ECO:0000256" key="5">
    <source>
        <dbReference type="ARBA" id="ARBA00022443"/>
    </source>
</evidence>
<dbReference type="Pfam" id="PF26346">
    <property type="entry name" value="Plectin_PPL"/>
    <property type="match status" value="2"/>
</dbReference>
<dbReference type="GO" id="GO:0005737">
    <property type="term" value="C:cytoplasm"/>
    <property type="evidence" value="ECO:0007669"/>
    <property type="project" value="TreeGrafter"/>
</dbReference>
<feature type="coiled-coil region" evidence="18">
    <location>
        <begin position="1384"/>
        <end position="1425"/>
    </location>
</feature>
<dbReference type="InterPro" id="IPR035915">
    <property type="entry name" value="Plakin_repeat_sf"/>
</dbReference>
<dbReference type="InterPro" id="IPR041615">
    <property type="entry name" value="Desmoplakin_SH3"/>
</dbReference>
<feature type="coiled-coil region" evidence="18">
    <location>
        <begin position="448"/>
        <end position="475"/>
    </location>
</feature>
<feature type="coiled-coil region" evidence="18">
    <location>
        <begin position="1681"/>
        <end position="1729"/>
    </location>
</feature>
<feature type="coiled-coil region" evidence="18">
    <location>
        <begin position="968"/>
        <end position="1002"/>
    </location>
</feature>
<keyword evidence="23" id="KW-1185">Reference proteome</keyword>
<feature type="domain" description="Desmoplakin SH3" evidence="19">
    <location>
        <begin position="481"/>
        <end position="544"/>
    </location>
</feature>
<evidence type="ECO:0000256" key="6">
    <source>
        <dbReference type="ARBA" id="ARBA00022475"/>
    </source>
</evidence>
<keyword evidence="5" id="KW-0728">SH3 domain</keyword>
<dbReference type="GO" id="GO:0030057">
    <property type="term" value="C:desmosome"/>
    <property type="evidence" value="ECO:0007669"/>
    <property type="project" value="UniProtKB-SubCell"/>
</dbReference>
<keyword evidence="13" id="KW-0206">Cytoskeleton</keyword>
<dbReference type="CDD" id="cd00176">
    <property type="entry name" value="SPEC"/>
    <property type="match status" value="1"/>
</dbReference>